<feature type="compositionally biased region" description="Low complexity" evidence="1">
    <location>
        <begin position="216"/>
        <end position="258"/>
    </location>
</feature>
<dbReference type="PROSITE" id="PS51318">
    <property type="entry name" value="TAT"/>
    <property type="match status" value="1"/>
</dbReference>
<keyword evidence="2" id="KW-0472">Membrane</keyword>
<keyword evidence="3" id="KW-0732">Signal</keyword>
<evidence type="ECO:0000256" key="2">
    <source>
        <dbReference type="SAM" id="Phobius"/>
    </source>
</evidence>
<gene>
    <name evidence="4" type="ORF">LX15_004911</name>
</gene>
<comment type="caution">
    <text evidence="4">The sequence shown here is derived from an EMBL/GenBank/DDBJ whole genome shotgun (WGS) entry which is preliminary data.</text>
</comment>
<protein>
    <recommendedName>
        <fullName evidence="6">DUF4430 domain-containing protein</fullName>
    </recommendedName>
</protein>
<evidence type="ECO:0008006" key="6">
    <source>
        <dbReference type="Google" id="ProtNLM"/>
    </source>
</evidence>
<evidence type="ECO:0000313" key="5">
    <source>
        <dbReference type="Proteomes" id="UP001205311"/>
    </source>
</evidence>
<feature type="compositionally biased region" description="Pro residues" evidence="1">
    <location>
        <begin position="198"/>
        <end position="215"/>
    </location>
</feature>
<dbReference type="RefSeq" id="WP_253672024.1">
    <property type="nucleotide sequence ID" value="NZ_JAMTCP010000037.1"/>
</dbReference>
<dbReference type="InterPro" id="IPR006311">
    <property type="entry name" value="TAT_signal"/>
</dbReference>
<evidence type="ECO:0000256" key="1">
    <source>
        <dbReference type="SAM" id="MobiDB-lite"/>
    </source>
</evidence>
<feature type="compositionally biased region" description="Pro residues" evidence="1">
    <location>
        <begin position="159"/>
        <end position="172"/>
    </location>
</feature>
<dbReference type="Proteomes" id="UP001205311">
    <property type="component" value="Unassembled WGS sequence"/>
</dbReference>
<feature type="chain" id="PRO_5046393591" description="DUF4430 domain-containing protein" evidence="3">
    <location>
        <begin position="30"/>
        <end position="313"/>
    </location>
</feature>
<keyword evidence="2" id="KW-1133">Transmembrane helix</keyword>
<feature type="compositionally biased region" description="Gly residues" evidence="1">
    <location>
        <begin position="173"/>
        <end position="195"/>
    </location>
</feature>
<organism evidence="4 5">
    <name type="scientific">Streptoalloteichus tenebrarius (strain ATCC 17920 / DSM 40477 / JCM 4838 / CBS 697.72 / NBRC 16177 / NCIMB 11028 / NRRL B-12390 / A12253. 1 / ISP 5477)</name>
    <name type="common">Streptomyces tenebrarius</name>
    <dbReference type="NCBI Taxonomy" id="1933"/>
    <lineage>
        <taxon>Bacteria</taxon>
        <taxon>Bacillati</taxon>
        <taxon>Actinomycetota</taxon>
        <taxon>Actinomycetes</taxon>
        <taxon>Pseudonocardiales</taxon>
        <taxon>Pseudonocardiaceae</taxon>
        <taxon>Streptoalloteichus</taxon>
    </lineage>
</organism>
<reference evidence="4 5" key="1">
    <citation type="submission" date="2022-06" db="EMBL/GenBank/DDBJ databases">
        <title>Genomic Encyclopedia of Archaeal and Bacterial Type Strains, Phase II (KMG-II): from individual species to whole genera.</title>
        <authorList>
            <person name="Goeker M."/>
        </authorList>
    </citation>
    <scope>NUCLEOTIDE SEQUENCE [LARGE SCALE GENOMIC DNA]</scope>
    <source>
        <strain evidence="4 5">DSM 40477</strain>
    </source>
</reference>
<keyword evidence="5" id="KW-1185">Reference proteome</keyword>
<keyword evidence="2" id="KW-0812">Transmembrane</keyword>
<evidence type="ECO:0000313" key="4">
    <source>
        <dbReference type="EMBL" id="MCP2261190.1"/>
    </source>
</evidence>
<feature type="compositionally biased region" description="Low complexity" evidence="1">
    <location>
        <begin position="269"/>
        <end position="280"/>
    </location>
</feature>
<name>A0ABT1I098_STRSD</name>
<dbReference type="EMBL" id="JAMTCP010000037">
    <property type="protein sequence ID" value="MCP2261190.1"/>
    <property type="molecule type" value="Genomic_DNA"/>
</dbReference>
<sequence>MTRRPRAGLLACAAALAAVPLAPAGPAAAAEGCDGVLVVVEPRVVPDNPGYGTRTGCAHDPEDGLAALQQAGFSVTLGTGSYSGGFICAIDNAPRAGCGMVDRDTYWSYWYMLPNTDTWVYSNAGATYRTPPKGSIEAWVWQDAGDNEPPQPRSAVAPQAPPPQQPPQPGQPPDGGQGTGGGQGAGGGQDGGRAPGGDPVPQPNPPGEQPNPPAPAEGAPPTDQPTDQSTATSTSAPPSGSSAAPTSGTSTASAPPGSRSATGSAPNVAAGAHSGPASPGDTGGGGPWALAVGVLAVLLLAGGISWQIRRRRS</sequence>
<feature type="signal peptide" evidence="3">
    <location>
        <begin position="1"/>
        <end position="29"/>
    </location>
</feature>
<feature type="transmembrane region" description="Helical" evidence="2">
    <location>
        <begin position="288"/>
        <end position="308"/>
    </location>
</feature>
<proteinExistence type="predicted"/>
<accession>A0ABT1I098</accession>
<evidence type="ECO:0000256" key="3">
    <source>
        <dbReference type="SAM" id="SignalP"/>
    </source>
</evidence>
<feature type="region of interest" description="Disordered" evidence="1">
    <location>
        <begin position="143"/>
        <end position="288"/>
    </location>
</feature>